<evidence type="ECO:0000256" key="6">
    <source>
        <dbReference type="ARBA" id="ARBA00022837"/>
    </source>
</evidence>
<dbReference type="Proteomes" id="UP000230750">
    <property type="component" value="Unassembled WGS sequence"/>
</dbReference>
<evidence type="ECO:0000256" key="7">
    <source>
        <dbReference type="ARBA" id="ARBA00022989"/>
    </source>
</evidence>
<evidence type="ECO:0000256" key="8">
    <source>
        <dbReference type="ARBA" id="ARBA00023136"/>
    </source>
</evidence>
<dbReference type="PRINTS" id="PR00205">
    <property type="entry name" value="CADHERIN"/>
</dbReference>
<evidence type="ECO:0000256" key="4">
    <source>
        <dbReference type="ARBA" id="ARBA00022729"/>
    </source>
</evidence>
<evidence type="ECO:0000313" key="13">
    <source>
        <dbReference type="Proteomes" id="UP000230750"/>
    </source>
</evidence>
<dbReference type="FunFam" id="2.60.40.60:FF:000033">
    <property type="entry name" value="FAT atypical cadherin 1"/>
    <property type="match status" value="1"/>
</dbReference>
<feature type="domain" description="Cadherin" evidence="11">
    <location>
        <begin position="18"/>
        <end position="107"/>
    </location>
</feature>
<dbReference type="SMART" id="SM00112">
    <property type="entry name" value="CA"/>
    <property type="match status" value="2"/>
</dbReference>
<reference evidence="12 13" key="1">
    <citation type="journal article" date="2017" name="PLoS Biol.">
        <title>The sea cucumber genome provides insights into morphological evolution and visceral regeneration.</title>
        <authorList>
            <person name="Zhang X."/>
            <person name="Sun L."/>
            <person name="Yuan J."/>
            <person name="Sun Y."/>
            <person name="Gao Y."/>
            <person name="Zhang L."/>
            <person name="Li S."/>
            <person name="Dai H."/>
            <person name="Hamel J.F."/>
            <person name="Liu C."/>
            <person name="Yu Y."/>
            <person name="Liu S."/>
            <person name="Lin W."/>
            <person name="Guo K."/>
            <person name="Jin S."/>
            <person name="Xu P."/>
            <person name="Storey K.B."/>
            <person name="Huan P."/>
            <person name="Zhang T."/>
            <person name="Zhou Y."/>
            <person name="Zhang J."/>
            <person name="Lin C."/>
            <person name="Li X."/>
            <person name="Xing L."/>
            <person name="Huo D."/>
            <person name="Sun M."/>
            <person name="Wang L."/>
            <person name="Mercier A."/>
            <person name="Li F."/>
            <person name="Yang H."/>
            <person name="Xiang J."/>
        </authorList>
    </citation>
    <scope>NUCLEOTIDE SEQUENCE [LARGE SCALE GENOMIC DNA]</scope>
    <source>
        <strain evidence="12">Shaxun</strain>
        <tissue evidence="12">Muscle</tissue>
    </source>
</reference>
<evidence type="ECO:0000256" key="5">
    <source>
        <dbReference type="ARBA" id="ARBA00022737"/>
    </source>
</evidence>
<accession>A0A2G8JRF4</accession>
<dbReference type="PANTHER" id="PTHR24026:SF126">
    <property type="entry name" value="PROTOCADHERIN FAT 4"/>
    <property type="match status" value="1"/>
</dbReference>
<keyword evidence="2" id="KW-0245">EGF-like domain</keyword>
<keyword evidence="9" id="KW-1015">Disulfide bond</keyword>
<comment type="caution">
    <text evidence="12">The sequence shown here is derived from an EMBL/GenBank/DDBJ whole genome shotgun (WGS) entry which is preliminary data.</text>
</comment>
<sequence>MEITVFVDDVNDNVPVFGSDSYWDTIPENVPVGLEFLRVTATDADAGSNAWVSYTIVDGNYNSDFAIDLESGVLSWQSPWTRERRHTYELTIRAQDSEDVNDNNPVFPDVYQPVVIENNLPEITVEQVAADDVDEGVNGALTYSLQGNTYNSLFTIERTSGVIKVKGRLDHEERKEYTLTVVAEDAGQFSLIILAPFVVAIDKQYCS</sequence>
<dbReference type="InterPro" id="IPR002126">
    <property type="entry name" value="Cadherin-like_dom"/>
</dbReference>
<evidence type="ECO:0000256" key="10">
    <source>
        <dbReference type="PROSITE-ProRule" id="PRU00043"/>
    </source>
</evidence>
<dbReference type="PANTHER" id="PTHR24026">
    <property type="entry name" value="FAT ATYPICAL CADHERIN-RELATED"/>
    <property type="match status" value="1"/>
</dbReference>
<dbReference type="GO" id="GO:0005509">
    <property type="term" value="F:calcium ion binding"/>
    <property type="evidence" value="ECO:0007669"/>
    <property type="project" value="UniProtKB-UniRule"/>
</dbReference>
<dbReference type="OrthoDB" id="6252479at2759"/>
<keyword evidence="8" id="KW-0472">Membrane</keyword>
<dbReference type="GO" id="GO:0007156">
    <property type="term" value="P:homophilic cell adhesion via plasma membrane adhesion molecules"/>
    <property type="evidence" value="ECO:0007669"/>
    <property type="project" value="InterPro"/>
</dbReference>
<feature type="domain" description="Cadherin" evidence="11">
    <location>
        <begin position="107"/>
        <end position="201"/>
    </location>
</feature>
<organism evidence="12 13">
    <name type="scientific">Stichopus japonicus</name>
    <name type="common">Sea cucumber</name>
    <dbReference type="NCBI Taxonomy" id="307972"/>
    <lineage>
        <taxon>Eukaryota</taxon>
        <taxon>Metazoa</taxon>
        <taxon>Echinodermata</taxon>
        <taxon>Eleutherozoa</taxon>
        <taxon>Echinozoa</taxon>
        <taxon>Holothuroidea</taxon>
        <taxon>Aspidochirotacea</taxon>
        <taxon>Aspidochirotida</taxon>
        <taxon>Stichopodidae</taxon>
        <taxon>Apostichopus</taxon>
    </lineage>
</organism>
<dbReference type="EMBL" id="MRZV01001370">
    <property type="protein sequence ID" value="PIK38352.1"/>
    <property type="molecule type" value="Genomic_DNA"/>
</dbReference>
<name>A0A2G8JRF4_STIJA</name>
<dbReference type="PROSITE" id="PS50268">
    <property type="entry name" value="CADHERIN_2"/>
    <property type="match status" value="2"/>
</dbReference>
<dbReference type="STRING" id="307972.A0A2G8JRF4"/>
<proteinExistence type="predicted"/>
<evidence type="ECO:0000256" key="3">
    <source>
        <dbReference type="ARBA" id="ARBA00022692"/>
    </source>
</evidence>
<keyword evidence="4" id="KW-0732">Signal</keyword>
<keyword evidence="5" id="KW-0677">Repeat</keyword>
<dbReference type="InterPro" id="IPR020894">
    <property type="entry name" value="Cadherin_CS"/>
</dbReference>
<dbReference type="GO" id="GO:0005886">
    <property type="term" value="C:plasma membrane"/>
    <property type="evidence" value="ECO:0007669"/>
    <property type="project" value="UniProtKB-SubCell"/>
</dbReference>
<comment type="subcellular location">
    <subcellularLocation>
        <location evidence="1">Membrane</location>
        <topology evidence="1">Single-pass membrane protein</topology>
    </subcellularLocation>
</comment>
<evidence type="ECO:0000256" key="2">
    <source>
        <dbReference type="ARBA" id="ARBA00022536"/>
    </source>
</evidence>
<evidence type="ECO:0000256" key="1">
    <source>
        <dbReference type="ARBA" id="ARBA00004167"/>
    </source>
</evidence>
<dbReference type="SUPFAM" id="SSF49313">
    <property type="entry name" value="Cadherin-like"/>
    <property type="match status" value="2"/>
</dbReference>
<dbReference type="InterPro" id="IPR015919">
    <property type="entry name" value="Cadherin-like_sf"/>
</dbReference>
<dbReference type="AlphaFoldDB" id="A0A2G8JRF4"/>
<dbReference type="Pfam" id="PF00028">
    <property type="entry name" value="Cadherin"/>
    <property type="match status" value="2"/>
</dbReference>
<evidence type="ECO:0000259" key="11">
    <source>
        <dbReference type="PROSITE" id="PS50268"/>
    </source>
</evidence>
<dbReference type="FunFam" id="2.60.40.60:FF:000013">
    <property type="entry name" value="Cadherin EGF LAG seven-pass G-type receptor"/>
    <property type="match status" value="1"/>
</dbReference>
<protein>
    <submittedName>
        <fullName evidence="12">Putative protocadherin Fat 4</fullName>
    </submittedName>
</protein>
<dbReference type="CDD" id="cd11304">
    <property type="entry name" value="Cadherin_repeat"/>
    <property type="match status" value="2"/>
</dbReference>
<keyword evidence="7" id="KW-1133">Transmembrane helix</keyword>
<dbReference type="PROSITE" id="PS00232">
    <property type="entry name" value="CADHERIN_1"/>
    <property type="match status" value="1"/>
</dbReference>
<gene>
    <name evidence="12" type="ORF">BSL78_24826</name>
</gene>
<evidence type="ECO:0000256" key="9">
    <source>
        <dbReference type="ARBA" id="ARBA00023157"/>
    </source>
</evidence>
<keyword evidence="6 10" id="KW-0106">Calcium</keyword>
<dbReference type="Gene3D" id="2.60.40.60">
    <property type="entry name" value="Cadherins"/>
    <property type="match status" value="2"/>
</dbReference>
<keyword evidence="3" id="KW-0812">Transmembrane</keyword>
<keyword evidence="13" id="KW-1185">Reference proteome</keyword>
<evidence type="ECO:0000313" key="12">
    <source>
        <dbReference type="EMBL" id="PIK38352.1"/>
    </source>
</evidence>